<dbReference type="Gene3D" id="3.30.70.100">
    <property type="match status" value="1"/>
</dbReference>
<accession>A0ABW0N2V9</accession>
<name>A0ABW0N2V9_9ACTN</name>
<dbReference type="EMBL" id="JBHSMD010000004">
    <property type="protein sequence ID" value="MFC5494088.1"/>
    <property type="molecule type" value="Genomic_DNA"/>
</dbReference>
<dbReference type="Proteomes" id="UP001595956">
    <property type="component" value="Unassembled WGS sequence"/>
</dbReference>
<keyword evidence="2" id="KW-1185">Reference proteome</keyword>
<dbReference type="SUPFAM" id="SSF54909">
    <property type="entry name" value="Dimeric alpha+beta barrel"/>
    <property type="match status" value="1"/>
</dbReference>
<protein>
    <recommendedName>
        <fullName evidence="3">EthD domain-containing protein</fullName>
    </recommendedName>
</protein>
<gene>
    <name evidence="1" type="ORF">ACFPKY_13305</name>
</gene>
<dbReference type="InterPro" id="IPR011008">
    <property type="entry name" value="Dimeric_a/b-barrel"/>
</dbReference>
<organism evidence="1 2">
    <name type="scientific">Nocardioides caricicola</name>
    <dbReference type="NCBI Taxonomy" id="634770"/>
    <lineage>
        <taxon>Bacteria</taxon>
        <taxon>Bacillati</taxon>
        <taxon>Actinomycetota</taxon>
        <taxon>Actinomycetes</taxon>
        <taxon>Propionibacteriales</taxon>
        <taxon>Nocardioidaceae</taxon>
        <taxon>Nocardioides</taxon>
    </lineage>
</organism>
<dbReference type="RefSeq" id="WP_345179636.1">
    <property type="nucleotide sequence ID" value="NZ_BAABFQ010000007.1"/>
</dbReference>
<evidence type="ECO:0000313" key="2">
    <source>
        <dbReference type="Proteomes" id="UP001595956"/>
    </source>
</evidence>
<evidence type="ECO:0008006" key="3">
    <source>
        <dbReference type="Google" id="ProtNLM"/>
    </source>
</evidence>
<reference evidence="2" key="1">
    <citation type="journal article" date="2019" name="Int. J. Syst. Evol. Microbiol.">
        <title>The Global Catalogue of Microorganisms (GCM) 10K type strain sequencing project: providing services to taxonomists for standard genome sequencing and annotation.</title>
        <authorList>
            <consortium name="The Broad Institute Genomics Platform"/>
            <consortium name="The Broad Institute Genome Sequencing Center for Infectious Disease"/>
            <person name="Wu L."/>
            <person name="Ma J."/>
        </authorList>
    </citation>
    <scope>NUCLEOTIDE SEQUENCE [LARGE SCALE GENOMIC DNA]</scope>
    <source>
        <strain evidence="2">KACC 13778</strain>
    </source>
</reference>
<sequence>MNKNMFLLWDADPTALHDEALHAALRDAGVHHLQLNVDDEPVAGAMRFGQFETPVRAIVSTWDADPAAVSTALADVGRVHGYRVDERRRLDPPEAWDGSRADALANVAILRRPADLPREEWLRIWMVDHTPVAIRTQATFGYVQNIVTGAVTADAPPIDALVEELFPSAGITDMHAFYGSGGDDDELNRRLTELMASVARFGAGENLELVPSSRYLYALA</sequence>
<proteinExistence type="predicted"/>
<evidence type="ECO:0000313" key="1">
    <source>
        <dbReference type="EMBL" id="MFC5494088.1"/>
    </source>
</evidence>
<comment type="caution">
    <text evidence="1">The sequence shown here is derived from an EMBL/GenBank/DDBJ whole genome shotgun (WGS) entry which is preliminary data.</text>
</comment>